<evidence type="ECO:0000256" key="1">
    <source>
        <dbReference type="ARBA" id="ARBA00009477"/>
    </source>
</evidence>
<dbReference type="Proteomes" id="UP000031552">
    <property type="component" value="Unassembled WGS sequence"/>
</dbReference>
<sequence>MTFKKIMALYFILSLVSFSAEEENNPSFQEIETKLPSLEPEKKPSLPPNPSFRITFEPLYRAKLSAQINVPAKRIYFRMGEHFDKDQVLIQLDDVFYRASFEKAKAELERSEALLETKKNLYRENIASYLELIAAEAEVAKAKAELTSAIKILEATKLSVPFPGQVVALYIEEEELTQAGKEIIEVVNDDVLKARFLIPSKLINQISIGMPVTIKVNETNETVEGKIRRIGAVIDPSSATLQVEAEVDNWKGDLKGGMTGRVTLDINQFSKKKENRLGN</sequence>
<evidence type="ECO:0000313" key="4">
    <source>
        <dbReference type="EMBL" id="CDR33145.1"/>
    </source>
</evidence>
<keyword evidence="5" id="KW-1185">Reference proteome</keyword>
<keyword evidence="2" id="KW-0732">Signal</keyword>
<dbReference type="GO" id="GO:0015562">
    <property type="term" value="F:efflux transmembrane transporter activity"/>
    <property type="evidence" value="ECO:0007669"/>
    <property type="project" value="TreeGrafter"/>
</dbReference>
<feature type="chain" id="PRO_5001853799" evidence="2">
    <location>
        <begin position="20"/>
        <end position="279"/>
    </location>
</feature>
<dbReference type="InterPro" id="IPR006143">
    <property type="entry name" value="RND_pump_MFP"/>
</dbReference>
<dbReference type="eggNOG" id="COG0845">
    <property type="taxonomic scope" value="Bacteria"/>
</dbReference>
<dbReference type="AlphaFoldDB" id="A0A090D022"/>
<reference evidence="4" key="1">
    <citation type="submission" date="2013-12" db="EMBL/GenBank/DDBJ databases">
        <authorList>
            <person name="Linke B."/>
        </authorList>
    </citation>
    <scope>NUCLEOTIDE SEQUENCE [LARGE SCALE GENOMIC DNA]</scope>
    <source>
        <strain evidence="4">CRIB-18</strain>
    </source>
</reference>
<proteinExistence type="inferred from homology"/>
<gene>
    <name evidence="4" type="ORF">CSEC_0306</name>
</gene>
<protein>
    <submittedName>
        <fullName evidence="4">Efflux transporter, RND family</fullName>
    </submittedName>
</protein>
<dbReference type="InterPro" id="IPR058792">
    <property type="entry name" value="Beta-barrel_RND_2"/>
</dbReference>
<dbReference type="EMBL" id="CCEJ010000001">
    <property type="protein sequence ID" value="CDR33145.1"/>
    <property type="molecule type" value="Genomic_DNA"/>
</dbReference>
<dbReference type="STRING" id="1437425.CSEC_0306"/>
<organism evidence="4 5">
    <name type="scientific">Candidatus Criblamydia sequanensis CRIB-18</name>
    <dbReference type="NCBI Taxonomy" id="1437425"/>
    <lineage>
        <taxon>Bacteria</taxon>
        <taxon>Pseudomonadati</taxon>
        <taxon>Chlamydiota</taxon>
        <taxon>Chlamydiia</taxon>
        <taxon>Parachlamydiales</taxon>
        <taxon>Candidatus Criblamydiaceae</taxon>
        <taxon>Candidatus Criblamydia</taxon>
    </lineage>
</organism>
<accession>A0A090D022</accession>
<dbReference type="Gene3D" id="1.10.287.470">
    <property type="entry name" value="Helix hairpin bin"/>
    <property type="match status" value="1"/>
</dbReference>
<dbReference type="SUPFAM" id="SSF111369">
    <property type="entry name" value="HlyD-like secretion proteins"/>
    <property type="match status" value="1"/>
</dbReference>
<feature type="domain" description="CusB-like beta-barrel" evidence="3">
    <location>
        <begin position="198"/>
        <end position="265"/>
    </location>
</feature>
<name>A0A090D022_9BACT</name>
<comment type="similarity">
    <text evidence="1">Belongs to the membrane fusion protein (MFP) (TC 8.A.1) family.</text>
</comment>
<dbReference type="Gene3D" id="2.40.30.170">
    <property type="match status" value="1"/>
</dbReference>
<dbReference type="NCBIfam" id="TIGR01730">
    <property type="entry name" value="RND_mfp"/>
    <property type="match status" value="1"/>
</dbReference>
<dbReference type="Gene3D" id="2.40.50.100">
    <property type="match status" value="1"/>
</dbReference>
<dbReference type="Pfam" id="PF25954">
    <property type="entry name" value="Beta-barrel_RND_2"/>
    <property type="match status" value="1"/>
</dbReference>
<dbReference type="PANTHER" id="PTHR30469">
    <property type="entry name" value="MULTIDRUG RESISTANCE PROTEIN MDTA"/>
    <property type="match status" value="1"/>
</dbReference>
<reference evidence="4" key="2">
    <citation type="submission" date="2014-09" db="EMBL/GenBank/DDBJ databases">
        <title>Criblamydia sequanensis harbors a mega-plasmid encoding arsenite resistance.</title>
        <authorList>
            <person name="Bertelli C."/>
            <person name="Goesmann A."/>
            <person name="Greub G."/>
        </authorList>
    </citation>
    <scope>NUCLEOTIDE SEQUENCE [LARGE SCALE GENOMIC DNA]</scope>
    <source>
        <strain evidence="4">CRIB-18</strain>
    </source>
</reference>
<feature type="signal peptide" evidence="2">
    <location>
        <begin position="1"/>
        <end position="19"/>
    </location>
</feature>
<evidence type="ECO:0000256" key="2">
    <source>
        <dbReference type="SAM" id="SignalP"/>
    </source>
</evidence>
<evidence type="ECO:0000313" key="5">
    <source>
        <dbReference type="Proteomes" id="UP000031552"/>
    </source>
</evidence>
<dbReference type="RefSeq" id="WP_041016630.1">
    <property type="nucleotide sequence ID" value="NZ_CCEJ010000001.1"/>
</dbReference>
<dbReference type="PANTHER" id="PTHR30469:SF15">
    <property type="entry name" value="HLYD FAMILY OF SECRETION PROTEINS"/>
    <property type="match status" value="1"/>
</dbReference>
<comment type="caution">
    <text evidence="4">The sequence shown here is derived from an EMBL/GenBank/DDBJ whole genome shotgun (WGS) entry which is preliminary data.</text>
</comment>
<dbReference type="GO" id="GO:1990281">
    <property type="term" value="C:efflux pump complex"/>
    <property type="evidence" value="ECO:0007669"/>
    <property type="project" value="TreeGrafter"/>
</dbReference>
<evidence type="ECO:0000259" key="3">
    <source>
        <dbReference type="Pfam" id="PF25954"/>
    </source>
</evidence>